<reference evidence="1 2" key="1">
    <citation type="submission" date="2019-09" db="EMBL/GenBank/DDBJ databases">
        <title>FDA dAtabase for Regulatory Grade micrObial Sequences (FDA-ARGOS): Supporting development and validation of Infectious Disease Dx tests.</title>
        <authorList>
            <person name="Sciortino C."/>
            <person name="Tallon L."/>
            <person name="Sadzewicz L."/>
            <person name="Vavikolanu K."/>
            <person name="Mehta A."/>
            <person name="Aluvathingal J."/>
            <person name="Nadendla S."/>
            <person name="Nandy P."/>
            <person name="Geyer C."/>
            <person name="Yan Y."/>
            <person name="Sichtig H."/>
        </authorList>
    </citation>
    <scope>NUCLEOTIDE SEQUENCE [LARGE SCALE GENOMIC DNA]</scope>
    <source>
        <strain evidence="1 2">FDAARGOS_636</strain>
    </source>
</reference>
<evidence type="ECO:0000313" key="2">
    <source>
        <dbReference type="Proteomes" id="UP000501570"/>
    </source>
</evidence>
<dbReference type="Proteomes" id="UP000501570">
    <property type="component" value="Chromosome"/>
</dbReference>
<name>A0ABX6KNQ8_CHRGL</name>
<gene>
    <name evidence="1" type="ORF">FOB44_06000</name>
</gene>
<sequence length="99" mass="11635">MDEVKTELLNPITDKYLIDEYFNLTVKKELDTDIDFAFEYIITQNIVSKKLILVKTFSDFILDNPQLYILLSSLIYKINTRSLSKNQIITELEGLRKNL</sequence>
<keyword evidence="2" id="KW-1185">Reference proteome</keyword>
<proteinExistence type="predicted"/>
<protein>
    <submittedName>
        <fullName evidence="1">Uncharacterized protein</fullName>
    </submittedName>
</protein>
<evidence type="ECO:0000313" key="1">
    <source>
        <dbReference type="EMBL" id="QIY90235.1"/>
    </source>
</evidence>
<dbReference type="EMBL" id="CP050995">
    <property type="protein sequence ID" value="QIY90235.1"/>
    <property type="molecule type" value="Genomic_DNA"/>
</dbReference>
<accession>A0ABX6KNQ8</accession>
<dbReference type="RefSeq" id="WP_168237955.1">
    <property type="nucleotide sequence ID" value="NZ_CP050995.1"/>
</dbReference>
<organism evidence="1 2">
    <name type="scientific">Chryseobacterium gallinarum</name>
    <dbReference type="NCBI Taxonomy" id="1324352"/>
    <lineage>
        <taxon>Bacteria</taxon>
        <taxon>Pseudomonadati</taxon>
        <taxon>Bacteroidota</taxon>
        <taxon>Flavobacteriia</taxon>
        <taxon>Flavobacteriales</taxon>
        <taxon>Weeksellaceae</taxon>
        <taxon>Chryseobacterium group</taxon>
        <taxon>Chryseobacterium</taxon>
    </lineage>
</organism>